<proteinExistence type="predicted"/>
<sequence>MPLRDGHGSGGRGGAGLRPAGDEGGTQAVRRVRGRHAREGRARPLPAPQEDHARAGDRWWWW</sequence>
<accession>A0A0A9F008</accession>
<reference evidence="2" key="1">
    <citation type="submission" date="2014-09" db="EMBL/GenBank/DDBJ databases">
        <authorList>
            <person name="Magalhaes I.L.F."/>
            <person name="Oliveira U."/>
            <person name="Santos F.R."/>
            <person name="Vidigal T.H.D.A."/>
            <person name="Brescovit A.D."/>
            <person name="Santos A.J."/>
        </authorList>
    </citation>
    <scope>NUCLEOTIDE SEQUENCE</scope>
    <source>
        <tissue evidence="2">Shoot tissue taken approximately 20 cm above the soil surface</tissue>
    </source>
</reference>
<name>A0A0A9F008_ARUDO</name>
<dbReference type="AlphaFoldDB" id="A0A0A9F008"/>
<protein>
    <submittedName>
        <fullName evidence="2">Uncharacterized protein</fullName>
    </submittedName>
</protein>
<dbReference type="EMBL" id="GBRH01192259">
    <property type="protein sequence ID" value="JAE05637.1"/>
    <property type="molecule type" value="Transcribed_RNA"/>
</dbReference>
<organism evidence="2">
    <name type="scientific">Arundo donax</name>
    <name type="common">Giant reed</name>
    <name type="synonym">Donax arundinaceus</name>
    <dbReference type="NCBI Taxonomy" id="35708"/>
    <lineage>
        <taxon>Eukaryota</taxon>
        <taxon>Viridiplantae</taxon>
        <taxon>Streptophyta</taxon>
        <taxon>Embryophyta</taxon>
        <taxon>Tracheophyta</taxon>
        <taxon>Spermatophyta</taxon>
        <taxon>Magnoliopsida</taxon>
        <taxon>Liliopsida</taxon>
        <taxon>Poales</taxon>
        <taxon>Poaceae</taxon>
        <taxon>PACMAD clade</taxon>
        <taxon>Arundinoideae</taxon>
        <taxon>Arundineae</taxon>
        <taxon>Arundo</taxon>
    </lineage>
</organism>
<reference evidence="2" key="2">
    <citation type="journal article" date="2015" name="Data Brief">
        <title>Shoot transcriptome of the giant reed, Arundo donax.</title>
        <authorList>
            <person name="Barrero R.A."/>
            <person name="Guerrero F.D."/>
            <person name="Moolhuijzen P."/>
            <person name="Goolsby J.A."/>
            <person name="Tidwell J."/>
            <person name="Bellgard S.E."/>
            <person name="Bellgard M.I."/>
        </authorList>
    </citation>
    <scope>NUCLEOTIDE SEQUENCE</scope>
    <source>
        <tissue evidence="2">Shoot tissue taken approximately 20 cm above the soil surface</tissue>
    </source>
</reference>
<evidence type="ECO:0000256" key="1">
    <source>
        <dbReference type="SAM" id="MobiDB-lite"/>
    </source>
</evidence>
<evidence type="ECO:0000313" key="2">
    <source>
        <dbReference type="EMBL" id="JAE05637.1"/>
    </source>
</evidence>
<feature type="region of interest" description="Disordered" evidence="1">
    <location>
        <begin position="1"/>
        <end position="62"/>
    </location>
</feature>
<feature type="compositionally biased region" description="Basic and acidic residues" evidence="1">
    <location>
        <begin position="49"/>
        <end position="62"/>
    </location>
</feature>